<keyword evidence="2" id="KW-1185">Reference proteome</keyword>
<dbReference type="Proteomes" id="UP000594480">
    <property type="component" value="Chromosome"/>
</dbReference>
<gene>
    <name evidence="1" type="ORF">IT882_13055</name>
</gene>
<evidence type="ECO:0000313" key="1">
    <source>
        <dbReference type="EMBL" id="QPE04120.1"/>
    </source>
</evidence>
<organism evidence="1 2">
    <name type="scientific">Microbacterium schleiferi</name>
    <dbReference type="NCBI Taxonomy" id="69362"/>
    <lineage>
        <taxon>Bacteria</taxon>
        <taxon>Bacillati</taxon>
        <taxon>Actinomycetota</taxon>
        <taxon>Actinomycetes</taxon>
        <taxon>Micrococcales</taxon>
        <taxon>Microbacteriaceae</taxon>
        <taxon>Microbacterium</taxon>
    </lineage>
</organism>
<protein>
    <submittedName>
        <fullName evidence="1">Uncharacterized protein</fullName>
    </submittedName>
</protein>
<dbReference type="RefSeq" id="WP_195692211.1">
    <property type="nucleotide sequence ID" value="NZ_CP064760.1"/>
</dbReference>
<dbReference type="EMBL" id="CP064760">
    <property type="protein sequence ID" value="QPE04120.1"/>
    <property type="molecule type" value="Genomic_DNA"/>
</dbReference>
<name>A0A7S8MX25_9MICO</name>
<accession>A0A7S8MX25</accession>
<proteinExistence type="predicted"/>
<dbReference type="KEGG" id="msf:IT882_13055"/>
<sequence length="100" mass="11007">MADTLTDVARSAAEAWAERLEAACEEMLTDPRGWGVLVHVHEPQLITEGGRFTMTETRTLGLSPAVPFGEVHEHRIPKDGTCRACIRHWSAPAGEGRSDR</sequence>
<evidence type="ECO:0000313" key="2">
    <source>
        <dbReference type="Proteomes" id="UP000594480"/>
    </source>
</evidence>
<dbReference type="AlphaFoldDB" id="A0A7S8MX25"/>
<reference evidence="1 2" key="1">
    <citation type="submission" date="2020-11" db="EMBL/GenBank/DDBJ databases">
        <title>Amino acid is mineralized and recycled by bacteria in oceanic microbiome.</title>
        <authorList>
            <person name="Zheng L.Y."/>
        </authorList>
    </citation>
    <scope>NUCLEOTIDE SEQUENCE [LARGE SCALE GENOMIC DNA]</scope>
    <source>
        <strain evidence="1 2">A32-1</strain>
    </source>
</reference>